<sequence length="212" mass="23842">MFTLTVLCICFLAAISFKIKKVKAPLITGLIWYFHLAMCVFSILCILLLISGYGFKGTYTERVFFTLYAGSGILLYGLTPKEVSGKWVYLCSFYGFPFVLLFGLLLPPLRIITMITGMGLLSDGDLKRYQIDDDYAIQTKSIDIVSRYPSYSLIEDKYWLFEKISGDVIKPEGQPAAFKSERAGTDSVRLSISLVNELDGRSKLDTTISLRN</sequence>
<comment type="caution">
    <text evidence="2">The sequence shown here is derived from an EMBL/GenBank/DDBJ whole genome shotgun (WGS) entry which is preliminary data.</text>
</comment>
<name>A0A5C6LWE7_9BACT</name>
<feature type="transmembrane region" description="Helical" evidence="1">
    <location>
        <begin position="32"/>
        <end position="51"/>
    </location>
</feature>
<evidence type="ECO:0000313" key="2">
    <source>
        <dbReference type="EMBL" id="TWW01541.1"/>
    </source>
</evidence>
<keyword evidence="1" id="KW-0812">Transmembrane</keyword>
<proteinExistence type="predicted"/>
<dbReference type="AlphaFoldDB" id="A0A5C6LWE7"/>
<keyword evidence="1" id="KW-1133">Transmembrane helix</keyword>
<gene>
    <name evidence="2" type="ORF">FEF09_05965</name>
</gene>
<feature type="transmembrane region" description="Helical" evidence="1">
    <location>
        <begin position="63"/>
        <end position="81"/>
    </location>
</feature>
<keyword evidence="3" id="KW-1185">Reference proteome</keyword>
<organism evidence="2 3">
    <name type="scientific">Chitinophaga pinensis</name>
    <dbReference type="NCBI Taxonomy" id="79329"/>
    <lineage>
        <taxon>Bacteria</taxon>
        <taxon>Pseudomonadati</taxon>
        <taxon>Bacteroidota</taxon>
        <taxon>Chitinophagia</taxon>
        <taxon>Chitinophagales</taxon>
        <taxon>Chitinophagaceae</taxon>
        <taxon>Chitinophaga</taxon>
    </lineage>
</organism>
<dbReference type="RefSeq" id="WP_146304263.1">
    <property type="nucleotide sequence ID" value="NZ_VOHS01000004.1"/>
</dbReference>
<protein>
    <submittedName>
        <fullName evidence="2">Uncharacterized protein</fullName>
    </submittedName>
</protein>
<dbReference type="Proteomes" id="UP000318815">
    <property type="component" value="Unassembled WGS sequence"/>
</dbReference>
<dbReference type="EMBL" id="VOHS01000004">
    <property type="protein sequence ID" value="TWW01541.1"/>
    <property type="molecule type" value="Genomic_DNA"/>
</dbReference>
<keyword evidence="1" id="KW-0472">Membrane</keyword>
<feature type="transmembrane region" description="Helical" evidence="1">
    <location>
        <begin position="87"/>
        <end position="106"/>
    </location>
</feature>
<evidence type="ECO:0000313" key="3">
    <source>
        <dbReference type="Proteomes" id="UP000318815"/>
    </source>
</evidence>
<reference evidence="2 3" key="1">
    <citation type="submission" date="2019-08" db="EMBL/GenBank/DDBJ databases">
        <title>Whole genome sequencing of chitin degrading bacteria Chitinophaga pinensis YS16.</title>
        <authorList>
            <person name="Singh R.P."/>
            <person name="Manchanda G."/>
            <person name="Maurya I.K."/>
            <person name="Joshi N.K."/>
            <person name="Srivastava A.K."/>
        </authorList>
    </citation>
    <scope>NUCLEOTIDE SEQUENCE [LARGE SCALE GENOMIC DNA]</scope>
    <source>
        <strain evidence="2 3">YS-16</strain>
    </source>
</reference>
<dbReference type="OrthoDB" id="663619at2"/>
<accession>A0A5C6LWE7</accession>
<evidence type="ECO:0000256" key="1">
    <source>
        <dbReference type="SAM" id="Phobius"/>
    </source>
</evidence>